<dbReference type="InterPro" id="IPR027040">
    <property type="entry name" value="PSMD4"/>
</dbReference>
<comment type="similarity">
    <text evidence="1">Belongs to the proteasome subunit S5A family.</text>
</comment>
<evidence type="ECO:0000256" key="4">
    <source>
        <dbReference type="SAM" id="MobiDB-lite"/>
    </source>
</evidence>
<feature type="region of interest" description="Disordered" evidence="4">
    <location>
        <begin position="378"/>
        <end position="411"/>
    </location>
</feature>
<evidence type="ECO:0000313" key="7">
    <source>
        <dbReference type="EMBL" id="CAF3909983.1"/>
    </source>
</evidence>
<dbReference type="EMBL" id="CAJOBG010001247">
    <property type="protein sequence ID" value="CAF3909983.1"/>
    <property type="molecule type" value="Genomic_DNA"/>
</dbReference>
<dbReference type="Proteomes" id="UP000663866">
    <property type="component" value="Unassembled WGS sequence"/>
</dbReference>
<evidence type="ECO:0000313" key="6">
    <source>
        <dbReference type="EMBL" id="CAF3897154.1"/>
    </source>
</evidence>
<dbReference type="Gene3D" id="6.10.250.380">
    <property type="match status" value="1"/>
</dbReference>
<evidence type="ECO:0000256" key="1">
    <source>
        <dbReference type="ARBA" id="ARBA00005574"/>
    </source>
</evidence>
<dbReference type="GO" id="GO:0005829">
    <property type="term" value="C:cytosol"/>
    <property type="evidence" value="ECO:0007669"/>
    <property type="project" value="TreeGrafter"/>
</dbReference>
<dbReference type="GO" id="GO:0043161">
    <property type="term" value="P:proteasome-mediated ubiquitin-dependent protein catabolic process"/>
    <property type="evidence" value="ECO:0007669"/>
    <property type="project" value="TreeGrafter"/>
</dbReference>
<reference evidence="7" key="1">
    <citation type="submission" date="2021-02" db="EMBL/GenBank/DDBJ databases">
        <authorList>
            <person name="Nowell W R."/>
        </authorList>
    </citation>
    <scope>NUCLEOTIDE SEQUENCE</scope>
</reference>
<dbReference type="Gene3D" id="3.40.50.410">
    <property type="entry name" value="von Willebrand factor, type A domain"/>
    <property type="match status" value="1"/>
</dbReference>
<dbReference type="InterPro" id="IPR003903">
    <property type="entry name" value="UIM_dom"/>
</dbReference>
<accession>A0A819I7G9</accession>
<comment type="caution">
    <text evidence="7">The sequence shown here is derived from an EMBL/GenBank/DDBJ whole genome shotgun (WGS) entry which is preliminary data.</text>
</comment>
<dbReference type="GO" id="GO:0031593">
    <property type="term" value="F:polyubiquitin modification-dependent protein binding"/>
    <property type="evidence" value="ECO:0007669"/>
    <property type="project" value="TreeGrafter"/>
</dbReference>
<dbReference type="EMBL" id="CAJOBF010000981">
    <property type="protein sequence ID" value="CAF3897154.1"/>
    <property type="molecule type" value="Genomic_DNA"/>
</dbReference>
<dbReference type="FunFam" id="3.40.50.410:FF:000005">
    <property type="entry name" value="26S proteasome non-ATPase regulatory subunit 4"/>
    <property type="match status" value="1"/>
</dbReference>
<dbReference type="Pfam" id="PF13519">
    <property type="entry name" value="VWA_2"/>
    <property type="match status" value="1"/>
</dbReference>
<dbReference type="PANTHER" id="PTHR10223:SF0">
    <property type="entry name" value="26S PROTEASOME NON-ATPASE REGULATORY SUBUNIT 4"/>
    <property type="match status" value="1"/>
</dbReference>
<dbReference type="InterPro" id="IPR002035">
    <property type="entry name" value="VWF_A"/>
</dbReference>
<feature type="compositionally biased region" description="Basic and acidic residues" evidence="4">
    <location>
        <begin position="390"/>
        <end position="411"/>
    </location>
</feature>
<proteinExistence type="inferred from homology"/>
<name>A0A819I7G9_9BILA</name>
<organism evidence="7 8">
    <name type="scientific">Rotaria magnacalcarata</name>
    <dbReference type="NCBI Taxonomy" id="392030"/>
    <lineage>
        <taxon>Eukaryota</taxon>
        <taxon>Metazoa</taxon>
        <taxon>Spiralia</taxon>
        <taxon>Gnathifera</taxon>
        <taxon>Rotifera</taxon>
        <taxon>Eurotatoria</taxon>
        <taxon>Bdelloidea</taxon>
        <taxon>Philodinida</taxon>
        <taxon>Philodinidae</taxon>
        <taxon>Rotaria</taxon>
    </lineage>
</organism>
<dbReference type="PROSITE" id="PS50234">
    <property type="entry name" value="VWFA"/>
    <property type="match status" value="1"/>
</dbReference>
<dbReference type="SUPFAM" id="SSF53300">
    <property type="entry name" value="vWA-like"/>
    <property type="match status" value="1"/>
</dbReference>
<evidence type="ECO:0000259" key="5">
    <source>
        <dbReference type="PROSITE" id="PS50234"/>
    </source>
</evidence>
<gene>
    <name evidence="7" type="ORF">OVN521_LOCUS9982</name>
    <name evidence="6" type="ORF">UXM345_LOCUS10327</name>
</gene>
<dbReference type="GO" id="GO:0008540">
    <property type="term" value="C:proteasome regulatory particle, base subcomplex"/>
    <property type="evidence" value="ECO:0007669"/>
    <property type="project" value="TreeGrafter"/>
</dbReference>
<evidence type="ECO:0000256" key="3">
    <source>
        <dbReference type="ARBA" id="ARBA00022942"/>
    </source>
</evidence>
<dbReference type="SMART" id="SM00327">
    <property type="entry name" value="VWA"/>
    <property type="match status" value="1"/>
</dbReference>
<feature type="region of interest" description="Disordered" evidence="4">
    <location>
        <begin position="308"/>
        <end position="344"/>
    </location>
</feature>
<dbReference type="Proteomes" id="UP000663842">
    <property type="component" value="Unassembled WGS sequence"/>
</dbReference>
<dbReference type="InterPro" id="IPR036465">
    <property type="entry name" value="vWFA_dom_sf"/>
</dbReference>
<dbReference type="SMART" id="SM00726">
    <property type="entry name" value="UIM"/>
    <property type="match status" value="2"/>
</dbReference>
<protein>
    <recommendedName>
        <fullName evidence="2">26S proteasome non-ATPase regulatory subunit 4</fullName>
    </recommendedName>
</protein>
<dbReference type="Pfam" id="PF02809">
    <property type="entry name" value="UIM"/>
    <property type="match status" value="2"/>
</dbReference>
<sequence length="411" mass="45023">MPLESTIICVDNSDFMRDGDFIPTRMQAQQDAVSLIFHAKTRSNPENNVGLLTLSDGRVVTQLTSDVGKVFSKLHLLPIEGKLDFCKGIKVANLALKHRQGKNHRPRIVVFVGSPLEVDPNEFTKLAKRLKKEKVSIDIVVFGEESSREKFEEFITVINGKENTNCHLICVPSGANLPDTIINTPIIQSEDGSGLPNGYAASAFAFGVNPEDDPELAMALRISMEEQRRVQEAEIGRGTAGEGTQPNPSTNIASSGKTYSNVLCVYHNAVQQIDAAVNTATGNNDMDVTQLTEDEQIALAIEMSMKQAASGHTNDVEMKEETANSAGTLSNIQQTSKTNEDTQQNTDSFAVSLNDPQFLRDVLRDLPGVDVDSEAVRAALEQVHQQQPNKDAEDKDDNDKSNVSRKKKDEK</sequence>
<evidence type="ECO:0000313" key="8">
    <source>
        <dbReference type="Proteomes" id="UP000663866"/>
    </source>
</evidence>
<dbReference type="Gene3D" id="6.10.300.40">
    <property type="match status" value="1"/>
</dbReference>
<feature type="domain" description="VWFA" evidence="5">
    <location>
        <begin position="5"/>
        <end position="186"/>
    </location>
</feature>
<keyword evidence="3" id="KW-0647">Proteasome</keyword>
<dbReference type="GO" id="GO:0005634">
    <property type="term" value="C:nucleus"/>
    <property type="evidence" value="ECO:0007669"/>
    <property type="project" value="TreeGrafter"/>
</dbReference>
<keyword evidence="8" id="KW-1185">Reference proteome</keyword>
<dbReference type="AlphaFoldDB" id="A0A819I7G9"/>
<dbReference type="PANTHER" id="PTHR10223">
    <property type="entry name" value="26S PROTEASOME NON-ATPASE REGULATORY SUBUNIT 4"/>
    <property type="match status" value="1"/>
</dbReference>
<evidence type="ECO:0000256" key="2">
    <source>
        <dbReference type="ARBA" id="ARBA00014934"/>
    </source>
</evidence>
<feature type="compositionally biased region" description="Polar residues" evidence="4">
    <location>
        <begin position="323"/>
        <end position="344"/>
    </location>
</feature>
<dbReference type="PROSITE" id="PS50330">
    <property type="entry name" value="UIM"/>
    <property type="match status" value="2"/>
</dbReference>